<dbReference type="PANTHER" id="PTHR35936">
    <property type="entry name" value="MEMBRANE-BOUND LYTIC MUREIN TRANSGLYCOSYLASE F"/>
    <property type="match status" value="1"/>
</dbReference>
<dbReference type="RefSeq" id="WP_143617869.1">
    <property type="nucleotide sequence ID" value="NZ_VJYJ02000066.1"/>
</dbReference>
<dbReference type="EMBL" id="VKHT01000393">
    <property type="protein sequence ID" value="MBB0245105.1"/>
    <property type="molecule type" value="Genomic_DNA"/>
</dbReference>
<dbReference type="SUPFAM" id="SSF53850">
    <property type="entry name" value="Periplasmic binding protein-like II"/>
    <property type="match status" value="1"/>
</dbReference>
<dbReference type="SMART" id="SM00062">
    <property type="entry name" value="PBPb"/>
    <property type="match status" value="1"/>
</dbReference>
<dbReference type="AlphaFoldDB" id="A0A7W3TEC2"/>
<dbReference type="CDD" id="cd01002">
    <property type="entry name" value="PBP2_Ehub_like"/>
    <property type="match status" value="1"/>
</dbReference>
<dbReference type="Proteomes" id="UP000538929">
    <property type="component" value="Unassembled WGS sequence"/>
</dbReference>
<keyword evidence="5" id="KW-1185">Reference proteome</keyword>
<comment type="caution">
    <text evidence="4">The sequence shown here is derived from an EMBL/GenBank/DDBJ whole genome shotgun (WGS) entry which is preliminary data.</text>
</comment>
<dbReference type="OrthoDB" id="9768183at2"/>
<evidence type="ECO:0000313" key="4">
    <source>
        <dbReference type="EMBL" id="MBB0245105.1"/>
    </source>
</evidence>
<evidence type="ECO:0000256" key="1">
    <source>
        <dbReference type="ARBA" id="ARBA00022729"/>
    </source>
</evidence>
<evidence type="ECO:0000259" key="3">
    <source>
        <dbReference type="SMART" id="SM00062"/>
    </source>
</evidence>
<organism evidence="4 5">
    <name type="scientific">Streptomyces alkaliphilus</name>
    <dbReference type="NCBI Taxonomy" id="1472722"/>
    <lineage>
        <taxon>Bacteria</taxon>
        <taxon>Bacillati</taxon>
        <taxon>Actinomycetota</taxon>
        <taxon>Actinomycetes</taxon>
        <taxon>Kitasatosporales</taxon>
        <taxon>Streptomycetaceae</taxon>
        <taxon>Streptomyces</taxon>
    </lineage>
</organism>
<feature type="domain" description="Solute-binding protein family 3/N-terminal" evidence="3">
    <location>
        <begin position="77"/>
        <end position="307"/>
    </location>
</feature>
<dbReference type="InterPro" id="IPR014337">
    <property type="entry name" value="Ectoine_EhuB"/>
</dbReference>
<feature type="region of interest" description="Disordered" evidence="2">
    <location>
        <begin position="1"/>
        <end position="36"/>
    </location>
</feature>
<dbReference type="GO" id="GO:0033294">
    <property type="term" value="F:ectoine binding"/>
    <property type="evidence" value="ECO:0007669"/>
    <property type="project" value="InterPro"/>
</dbReference>
<protein>
    <submittedName>
        <fullName evidence="4">Ectoine/hydroxyectoine ABC transporter substrate-binding protein EhuB</fullName>
    </submittedName>
</protein>
<reference evidence="5" key="1">
    <citation type="submission" date="2019-10" db="EMBL/GenBank/DDBJ databases">
        <title>Streptomyces sp. nov., a novel actinobacterium isolated from alkaline environment.</title>
        <authorList>
            <person name="Golinska P."/>
        </authorList>
    </citation>
    <scope>NUCLEOTIDE SEQUENCE [LARGE SCALE GENOMIC DNA]</scope>
    <source>
        <strain evidence="5">DSM 42118</strain>
    </source>
</reference>
<dbReference type="InterPro" id="IPR001638">
    <property type="entry name" value="Solute-binding_3/MltF_N"/>
</dbReference>
<evidence type="ECO:0000256" key="2">
    <source>
        <dbReference type="SAM" id="MobiDB-lite"/>
    </source>
</evidence>
<keyword evidence="1" id="KW-0732">Signal</keyword>
<dbReference type="PANTHER" id="PTHR35936:SF17">
    <property type="entry name" value="ARGININE-BINDING EXTRACELLULAR PROTEIN ARTP"/>
    <property type="match status" value="1"/>
</dbReference>
<evidence type="ECO:0000313" key="5">
    <source>
        <dbReference type="Proteomes" id="UP000538929"/>
    </source>
</evidence>
<accession>A0A7W3TEC2</accession>
<dbReference type="NCBIfam" id="TIGR02995">
    <property type="entry name" value="ectoine_ehuB"/>
    <property type="match status" value="1"/>
</dbReference>
<gene>
    <name evidence="4" type="primary">ehuB</name>
    <name evidence="4" type="ORF">FNQ90_13560</name>
</gene>
<dbReference type="GO" id="GO:0051470">
    <property type="term" value="P:ectoine transmembrane transport"/>
    <property type="evidence" value="ECO:0007669"/>
    <property type="project" value="InterPro"/>
</dbReference>
<sequence>MVRSRRRRRPLFGPLGGPPTDAAGPPASPISPGGPSRRTLLSGAAALGLLGITGAAGCARIDPEGGDPLDRLRAQGVVRLGIASEIPYSYIDDDGSLTGQSPAIAREIFGRLGIERFQPVLTEFGSLIPGLRARQFDVVAAGMWISPERCDQVIFSDPDYVAKDAFIVAAGNPLGITDYASLAESGATSATGPGWFQRDYAIGNGVDPNSIGTYPDQLAGLNAVRHGRIDAFFGTAPTMTAAVREGSGVEVTEPFVPVVDGEEQIGAGGFAFRPDETALRDAFNTELHDLKDTGRLLELVEPYGFTEEDLTDLTAEELCSP</sequence>
<feature type="compositionally biased region" description="Basic residues" evidence="2">
    <location>
        <begin position="1"/>
        <end position="10"/>
    </location>
</feature>
<dbReference type="Gene3D" id="3.40.190.10">
    <property type="entry name" value="Periplasmic binding protein-like II"/>
    <property type="match status" value="2"/>
</dbReference>
<dbReference type="Pfam" id="PF00497">
    <property type="entry name" value="SBP_bac_3"/>
    <property type="match status" value="1"/>
</dbReference>
<name>A0A7W3TEC2_9ACTN</name>
<feature type="compositionally biased region" description="Low complexity" evidence="2">
    <location>
        <begin position="18"/>
        <end position="36"/>
    </location>
</feature>
<proteinExistence type="predicted"/>